<dbReference type="AlphaFoldDB" id="D3EZP8"/>
<name>D3EZP8_CONWI</name>
<dbReference type="Gene3D" id="3.40.50.2000">
    <property type="entry name" value="Glycogen Phosphorylase B"/>
    <property type="match status" value="2"/>
</dbReference>
<dbReference type="HOGENOM" id="CLU_314679_0_0_11"/>
<dbReference type="CDD" id="cd03801">
    <property type="entry name" value="GT4_PimA-like"/>
    <property type="match status" value="1"/>
</dbReference>
<proteinExistence type="predicted"/>
<evidence type="ECO:0000313" key="6">
    <source>
        <dbReference type="Proteomes" id="UP000008229"/>
    </source>
</evidence>
<evidence type="ECO:0000313" key="5">
    <source>
        <dbReference type="EMBL" id="ADB53886.1"/>
    </source>
</evidence>
<feature type="coiled-coil region" evidence="3">
    <location>
        <begin position="870"/>
        <end position="897"/>
    </location>
</feature>
<dbReference type="Proteomes" id="UP000008229">
    <property type="component" value="Chromosome"/>
</dbReference>
<evidence type="ECO:0000259" key="4">
    <source>
        <dbReference type="Pfam" id="PF13579"/>
    </source>
</evidence>
<keyword evidence="6" id="KW-1185">Reference proteome</keyword>
<dbReference type="InterPro" id="IPR029044">
    <property type="entry name" value="Nucleotide-diphossugar_trans"/>
</dbReference>
<reference evidence="5 6" key="1">
    <citation type="journal article" date="2010" name="Stand. Genomic Sci.">
        <title>Complete genome sequence of Conexibacter woesei type strain (ID131577).</title>
        <authorList>
            <person name="Pukall R."/>
            <person name="Lapidus A."/>
            <person name="Glavina Del Rio T."/>
            <person name="Copeland A."/>
            <person name="Tice H."/>
            <person name="Cheng J.-F."/>
            <person name="Lucas S."/>
            <person name="Chen F."/>
            <person name="Nolan M."/>
            <person name="Bruce D."/>
            <person name="Goodwin L."/>
            <person name="Pitluck S."/>
            <person name="Mavromatis K."/>
            <person name="Ivanova N."/>
            <person name="Ovchinnikova G."/>
            <person name="Pati A."/>
            <person name="Chen A."/>
            <person name="Palaniappan K."/>
            <person name="Land M."/>
            <person name="Hauser L."/>
            <person name="Chang Y.-J."/>
            <person name="Jeffries C.D."/>
            <person name="Chain P."/>
            <person name="Meincke L."/>
            <person name="Sims D."/>
            <person name="Brettin T."/>
            <person name="Detter J.C."/>
            <person name="Rohde M."/>
            <person name="Goeker M."/>
            <person name="Bristow J."/>
            <person name="Eisen J.A."/>
            <person name="Markowitz V."/>
            <person name="Kyrpides N.C."/>
            <person name="Klenk H.-P."/>
            <person name="Hugenholtz P."/>
        </authorList>
    </citation>
    <scope>NUCLEOTIDE SEQUENCE [LARGE SCALE GENOMIC DNA]</scope>
    <source>
        <strain evidence="6">DSM 14684 / CIP 108061 / JCM 11494 / NBRC 100937 / ID131577</strain>
    </source>
</reference>
<dbReference type="PANTHER" id="PTHR45947:SF13">
    <property type="entry name" value="TRANSFERASE"/>
    <property type="match status" value="1"/>
</dbReference>
<keyword evidence="3" id="KW-0175">Coiled coil</keyword>
<keyword evidence="1" id="KW-0328">Glycosyltransferase</keyword>
<protein>
    <submittedName>
        <fullName evidence="5">Glycosyltransferase-like protein</fullName>
    </submittedName>
</protein>
<dbReference type="Pfam" id="PF13692">
    <property type="entry name" value="Glyco_trans_1_4"/>
    <property type="match status" value="1"/>
</dbReference>
<dbReference type="EMBL" id="CP001854">
    <property type="protein sequence ID" value="ADB53886.1"/>
    <property type="molecule type" value="Genomic_DNA"/>
</dbReference>
<dbReference type="STRING" id="469383.Cwoe_5481"/>
<dbReference type="KEGG" id="cwo:Cwoe_5481"/>
<sequence>MASPSSDPATPGPEAAPLALSLAVDRLARFTGVRAVANVGPAPLRLEGDFELTAAPAEGGIVVAAGDTSWDALGAARIAVVADLGRDRAPFDAIAAAEERAAAAGWRIAHAGLLHTGATGARREGSLLIACRPEDSIAEALACGPLGLALDPRASGTGFAPRPARVLIASHEVAGPTGNGGIGTAYHSLAHTLAAAGHDVTMLFTGWLDPEQAGGEPEWRRSFAQAGIDFQLLGTPWDVPVRNPHHQVRRAYELHRWLTATHATRPFDVVHAPETPGHAAFALMAKRLGSAYRDVEFVIGTHSSTRWVAESNREGIEQLDDLVSEQLERTSVELADVVMSPTAYMLEYMRGRGWSLPERTFVQPLARPRAVRELAGGRPTAGERPTRQLVFFGRLETRKGLEAFCDAVDLLTAADDCPFERVTLLGRPEPILGTDATSYVTRRAAGWGLDWRILPDLGHDEAVAHLRDAAGVVAIPSLVDNSPNTVIETVALGVPFVASRSGGTGELIAAADLASSTFDGWRYAGALEPPTFSDAREPFDVEALATALRAKAFAPAAPVSPSVDDAACDSAYDGWHRAIAGRPRDAAPAAPGEPLTAAVCIVARDRAAAARVGAAVASGTRAPTWIVAIVEEPGGDSLPGLDSVVVASDRDAGQARRRVNAELDADVLIVLRGNEEPDPELVERTLDAMRTGGAELLSLVTRDHDADRPTDTPEHLRRSELPRDLCAFVPIAGPAVAGALYPAFCVGPYAIRRSALSGLGGYAADAPSGAVDRELLSRAALDGVRMHVFPDPLASVVEDDEHVALRAHYWGSTAVPSPRGEEQISLLRPFRRQLGESLADLPALLTGTLRVAGGSAERARDEAARRDEIVAAYEARLTEHRELIELYERQKEELRAALGSGGARSARPGPESPGQVLAWRVRQRIKRLGRRLR</sequence>
<dbReference type="InterPro" id="IPR028098">
    <property type="entry name" value="Glyco_trans_4-like_N"/>
</dbReference>
<dbReference type="GO" id="GO:0016757">
    <property type="term" value="F:glycosyltransferase activity"/>
    <property type="evidence" value="ECO:0007669"/>
    <property type="project" value="UniProtKB-KW"/>
</dbReference>
<dbReference type="PANTHER" id="PTHR45947">
    <property type="entry name" value="SULFOQUINOVOSYL TRANSFERASE SQD2"/>
    <property type="match status" value="1"/>
</dbReference>
<keyword evidence="2 5" id="KW-0808">Transferase</keyword>
<dbReference type="RefSeq" id="WP_012936937.1">
    <property type="nucleotide sequence ID" value="NC_013739.1"/>
</dbReference>
<accession>D3EZP8</accession>
<dbReference type="eggNOG" id="COG0438">
    <property type="taxonomic scope" value="Bacteria"/>
</dbReference>
<dbReference type="InterPro" id="IPR050194">
    <property type="entry name" value="Glycosyltransferase_grp1"/>
</dbReference>
<reference evidence="6" key="2">
    <citation type="submission" date="2010-01" db="EMBL/GenBank/DDBJ databases">
        <title>The complete genome of Conexibacter woesei DSM 14684.</title>
        <authorList>
            <consortium name="US DOE Joint Genome Institute (JGI-PGF)"/>
            <person name="Lucas S."/>
            <person name="Copeland A."/>
            <person name="Lapidus A."/>
            <person name="Glavina del Rio T."/>
            <person name="Dalin E."/>
            <person name="Tice H."/>
            <person name="Bruce D."/>
            <person name="Goodwin L."/>
            <person name="Pitluck S."/>
            <person name="Kyrpides N."/>
            <person name="Mavromatis K."/>
            <person name="Ivanova N."/>
            <person name="Mikhailova N."/>
            <person name="Chertkov O."/>
            <person name="Brettin T."/>
            <person name="Detter J.C."/>
            <person name="Han C."/>
            <person name="Larimer F."/>
            <person name="Land M."/>
            <person name="Hauser L."/>
            <person name="Markowitz V."/>
            <person name="Cheng J.-F."/>
            <person name="Hugenholtz P."/>
            <person name="Woyke T."/>
            <person name="Wu D."/>
            <person name="Pukall R."/>
            <person name="Steenblock K."/>
            <person name="Schneider S."/>
            <person name="Klenk H.-P."/>
            <person name="Eisen J.A."/>
        </authorList>
    </citation>
    <scope>NUCLEOTIDE SEQUENCE [LARGE SCALE GENOMIC DNA]</scope>
    <source>
        <strain evidence="6">DSM 14684 / CIP 108061 / JCM 11494 / NBRC 100937 / ID131577</strain>
    </source>
</reference>
<evidence type="ECO:0000256" key="1">
    <source>
        <dbReference type="ARBA" id="ARBA00022676"/>
    </source>
</evidence>
<evidence type="ECO:0000256" key="3">
    <source>
        <dbReference type="SAM" id="Coils"/>
    </source>
</evidence>
<dbReference type="SUPFAM" id="SSF53448">
    <property type="entry name" value="Nucleotide-diphospho-sugar transferases"/>
    <property type="match status" value="1"/>
</dbReference>
<dbReference type="Pfam" id="PF13579">
    <property type="entry name" value="Glyco_trans_4_4"/>
    <property type="match status" value="1"/>
</dbReference>
<organism evidence="5 6">
    <name type="scientific">Conexibacter woesei (strain DSM 14684 / CCUG 47730 / CIP 108061 / JCM 11494 / NBRC 100937 / ID131577)</name>
    <dbReference type="NCBI Taxonomy" id="469383"/>
    <lineage>
        <taxon>Bacteria</taxon>
        <taxon>Bacillati</taxon>
        <taxon>Actinomycetota</taxon>
        <taxon>Thermoleophilia</taxon>
        <taxon>Solirubrobacterales</taxon>
        <taxon>Conexibacteraceae</taxon>
        <taxon>Conexibacter</taxon>
    </lineage>
</organism>
<evidence type="ECO:0000256" key="2">
    <source>
        <dbReference type="ARBA" id="ARBA00022679"/>
    </source>
</evidence>
<feature type="domain" description="Glycosyltransferase subfamily 4-like N-terminal" evidence="4">
    <location>
        <begin position="180"/>
        <end position="360"/>
    </location>
</feature>
<dbReference type="SUPFAM" id="SSF53756">
    <property type="entry name" value="UDP-Glycosyltransferase/glycogen phosphorylase"/>
    <property type="match status" value="1"/>
</dbReference>
<gene>
    <name evidence="5" type="ordered locus">Cwoe_5481</name>
</gene>
<dbReference type="OrthoDB" id="3199616at2"/>
<dbReference type="GO" id="GO:1901137">
    <property type="term" value="P:carbohydrate derivative biosynthetic process"/>
    <property type="evidence" value="ECO:0007669"/>
    <property type="project" value="UniProtKB-ARBA"/>
</dbReference>